<dbReference type="OrthoDB" id="1914839at2759"/>
<gene>
    <name evidence="3" type="ORF">J8A68_002084</name>
</gene>
<dbReference type="RefSeq" id="XP_049264643.1">
    <property type="nucleotide sequence ID" value="XM_049405797.1"/>
</dbReference>
<organism evidence="3 4">
    <name type="scientific">[Candida] subhashii</name>
    <dbReference type="NCBI Taxonomy" id="561895"/>
    <lineage>
        <taxon>Eukaryota</taxon>
        <taxon>Fungi</taxon>
        <taxon>Dikarya</taxon>
        <taxon>Ascomycota</taxon>
        <taxon>Saccharomycotina</taxon>
        <taxon>Pichiomycetes</taxon>
        <taxon>Debaryomycetaceae</taxon>
        <taxon>Spathaspora</taxon>
    </lineage>
</organism>
<evidence type="ECO:0000313" key="4">
    <source>
        <dbReference type="Proteomes" id="UP000694255"/>
    </source>
</evidence>
<feature type="transmembrane region" description="Helical" evidence="2">
    <location>
        <begin position="522"/>
        <end position="543"/>
    </location>
</feature>
<evidence type="ECO:0000313" key="3">
    <source>
        <dbReference type="EMBL" id="KAG7664411.1"/>
    </source>
</evidence>
<reference evidence="3 4" key="1">
    <citation type="journal article" date="2021" name="DNA Res.">
        <title>Genome analysis of Candida subhashii reveals its hybrid nature and dual mitochondrial genome conformations.</title>
        <authorList>
            <person name="Mixao V."/>
            <person name="Hegedusova E."/>
            <person name="Saus E."/>
            <person name="Pryszcz L.P."/>
            <person name="Cillingova A."/>
            <person name="Nosek J."/>
            <person name="Gabaldon T."/>
        </authorList>
    </citation>
    <scope>NUCLEOTIDE SEQUENCE [LARGE SCALE GENOMIC DNA]</scope>
    <source>
        <strain evidence="3 4">CBS 10753</strain>
    </source>
</reference>
<accession>A0A8J5UQ11</accession>
<name>A0A8J5UQ11_9ASCO</name>
<feature type="transmembrane region" description="Helical" evidence="2">
    <location>
        <begin position="419"/>
        <end position="447"/>
    </location>
</feature>
<keyword evidence="2" id="KW-0472">Membrane</keyword>
<proteinExistence type="predicted"/>
<dbReference type="AlphaFoldDB" id="A0A8J5UQ11"/>
<dbReference type="EMBL" id="JAGSYN010000094">
    <property type="protein sequence ID" value="KAG7664411.1"/>
    <property type="molecule type" value="Genomic_DNA"/>
</dbReference>
<feature type="region of interest" description="Disordered" evidence="1">
    <location>
        <begin position="755"/>
        <end position="799"/>
    </location>
</feature>
<feature type="transmembrane region" description="Helical" evidence="2">
    <location>
        <begin position="294"/>
        <end position="313"/>
    </location>
</feature>
<keyword evidence="4" id="KW-1185">Reference proteome</keyword>
<keyword evidence="2" id="KW-1133">Transmembrane helix</keyword>
<keyword evidence="2" id="KW-0812">Transmembrane</keyword>
<dbReference type="GeneID" id="73468885"/>
<evidence type="ECO:0000256" key="1">
    <source>
        <dbReference type="SAM" id="MobiDB-lite"/>
    </source>
</evidence>
<protein>
    <recommendedName>
        <fullName evidence="5">Sterol regulatory element-binding protein cleavage-activating protein</fullName>
    </recommendedName>
</protein>
<feature type="transmembrane region" description="Helical" evidence="2">
    <location>
        <begin position="384"/>
        <end position="407"/>
    </location>
</feature>
<comment type="caution">
    <text evidence="3">The sequence shown here is derived from an EMBL/GenBank/DDBJ whole genome shotgun (WGS) entry which is preliminary data.</text>
</comment>
<feature type="transmembrane region" description="Helical" evidence="2">
    <location>
        <begin position="32"/>
        <end position="52"/>
    </location>
</feature>
<feature type="transmembrane region" description="Helical" evidence="2">
    <location>
        <begin position="259"/>
        <end position="282"/>
    </location>
</feature>
<evidence type="ECO:0000256" key="2">
    <source>
        <dbReference type="SAM" id="Phobius"/>
    </source>
</evidence>
<dbReference type="Proteomes" id="UP000694255">
    <property type="component" value="Unassembled WGS sequence"/>
</dbReference>
<feature type="transmembrane region" description="Helical" evidence="2">
    <location>
        <begin position="568"/>
        <end position="589"/>
    </location>
</feature>
<sequence length="1260" mass="142550">MTTSALNEKSGPSGGSSTNFIKSSLIHGIRSILIKPSLFIIIPALIIFLLSYDTLYDFNIKKLNCQLATHFSSGSSASSITNYNTNTKLNSILNELNSIDIKRDEFIITRVSLTNNLIGNTFTFQTFQQVQQVKSLIKSDCPNCIIISPADLISLESTNTESLSFKRLLRQIFNYNLNILLTFLFIDEFTRFNQIIQNANVLKLYIIHNNQTQISHILNESLSETNLSITNLTTTPNMYYIKGFIKYFITQTNLSFKSFYFISDIIVLLQLSSFMIFMYLVIANGHKIRSNVGLLYGWIVETVMCCIASVNLINRFHGKPMWEISEPSNTFIKLSYIFIVLLLSSRSLYLSIDSLSDSKYNRDIHRRLYHYYAGLKGIPVITKILFTNIVSVISMSTIINIILVCSFRGDYLHSISQHLFYLVEAIVVALILESIMELTFITGIIIVDLKKLDLIDVIKTNQEVSSSNDTPIEIENLSEGANTLSSILLKLDSPSHSRPNKDSTRYKLGQSLLSVRFRDNILQIYSIATLLQLLIIFVHWSLLIPKGSVNNPLIDVAGLTIISEANSIIYYIEFLLIIGFICAIAAIIFKLNPPKMTIPAASTEELDFGQEEIQAFNSIELGDANNGHQLDIIKIQSNTKCSFVVSIGLDHKVFIWSPLSELRKPIDISSMVDDNNEFWPINHVGISDDGSYIILISFKYGLIKCFNRNDMKFSWIHINSYFFASNKCNVLEAFFRKRTIPGHLMRQILINSKKSTSSPLSRKGSDVSINSQINGSLPPPPPIVMKSHGETQRQQQSNASALSQQSLAIDEYVLVLESGELIVYSCNDGKTKSWNIISSIYGNDNLGEIRIVSSTKLKTPRVNDRIVCLTSTNEIIIATVVNNNWKFRRLPIKEGQYNQENKLKLASAKIPNLPSHDFSAIHKEKEDQRPEELPKIKGLQLNPSCIYALEFVGMIMKVEDLTASLIDIQTGIVLKTFNIGNFKPNTFQVSHSEPTHCKFCGCASVQSFSIIYEDCDSNTIFIQTFKIDAQRSKNNICLRVERDPREIRCLGFSAVSEHQYWFKGITEWQITDVNMIIGVKKSAEIDDDEDEEQTGVAPEIDNGVGESSFDHLVENSGLMSLRSRRHRRNENKNTKQSGKSNGLYEGFIIDIMSGKCSTYALPRTITDGTVSTISKYGFKSIICNFGKLMEIFYLGNDKLIENDIYYNADIWSTLEEDKDQMRKTMSSPSSRPPQPVNSELLFINKRRKQRQKQQSIKISE</sequence>
<feature type="transmembrane region" description="Helical" evidence="2">
    <location>
        <begin position="334"/>
        <end position="352"/>
    </location>
</feature>
<evidence type="ECO:0008006" key="5">
    <source>
        <dbReference type="Google" id="ProtNLM"/>
    </source>
</evidence>
<feature type="region of interest" description="Disordered" evidence="1">
    <location>
        <begin position="1219"/>
        <end position="1260"/>
    </location>
</feature>